<name>A0ABY5S9S6_9BACL</name>
<dbReference type="Proteomes" id="UP001057877">
    <property type="component" value="Chromosome"/>
</dbReference>
<reference evidence="2" key="1">
    <citation type="submission" date="2022-01" db="EMBL/GenBank/DDBJ databases">
        <title>Paenibacillus spongiae sp. nov., isolated from marine sponge.</title>
        <authorList>
            <person name="Li Z."/>
            <person name="Zhang M."/>
        </authorList>
    </citation>
    <scope>NUCLEOTIDE SEQUENCE</scope>
    <source>
        <strain evidence="2">PHS-Z3</strain>
    </source>
</reference>
<gene>
    <name evidence="2" type="ORF">L1F29_02105</name>
</gene>
<dbReference type="Pfam" id="PF12867">
    <property type="entry name" value="DinB_2"/>
    <property type="match status" value="1"/>
</dbReference>
<feature type="domain" description="DinB-like" evidence="1">
    <location>
        <begin position="11"/>
        <end position="141"/>
    </location>
</feature>
<accession>A0ABY5S9S6</accession>
<evidence type="ECO:0000313" key="3">
    <source>
        <dbReference type="Proteomes" id="UP001057877"/>
    </source>
</evidence>
<dbReference type="SUPFAM" id="SSF109854">
    <property type="entry name" value="DinB/YfiT-like putative metalloenzymes"/>
    <property type="match status" value="1"/>
</dbReference>
<dbReference type="InterPro" id="IPR024775">
    <property type="entry name" value="DinB-like"/>
</dbReference>
<dbReference type="InterPro" id="IPR034660">
    <property type="entry name" value="DinB/YfiT-like"/>
</dbReference>
<proteinExistence type="predicted"/>
<organism evidence="2 3">
    <name type="scientific">Paenibacillus spongiae</name>
    <dbReference type="NCBI Taxonomy" id="2909671"/>
    <lineage>
        <taxon>Bacteria</taxon>
        <taxon>Bacillati</taxon>
        <taxon>Bacillota</taxon>
        <taxon>Bacilli</taxon>
        <taxon>Bacillales</taxon>
        <taxon>Paenibacillaceae</taxon>
        <taxon>Paenibacillus</taxon>
    </lineage>
</organism>
<sequence>MSFEAVYPVWRTVRDRFQKSMQGLKEEELNLKLSQDTSSIGFMLRHNAEVEYMFADWFFNSSTPADIAFITSGPSKGDSTFTGLQEMLAFSEASDAYLSEAMRRLPDEAWDQPVSSPIGTSTPREALGRVLYHTGLHAGQIALIRKCSAQPSNPA</sequence>
<protein>
    <submittedName>
        <fullName evidence="2">DinB family protein</fullName>
    </submittedName>
</protein>
<evidence type="ECO:0000313" key="2">
    <source>
        <dbReference type="EMBL" id="UVI30696.1"/>
    </source>
</evidence>
<keyword evidence="3" id="KW-1185">Reference proteome</keyword>
<dbReference type="RefSeq" id="WP_258386761.1">
    <property type="nucleotide sequence ID" value="NZ_CP091430.1"/>
</dbReference>
<evidence type="ECO:0000259" key="1">
    <source>
        <dbReference type="Pfam" id="PF12867"/>
    </source>
</evidence>
<dbReference type="Gene3D" id="1.20.120.450">
    <property type="entry name" value="dinb family like domain"/>
    <property type="match status" value="1"/>
</dbReference>
<dbReference type="EMBL" id="CP091430">
    <property type="protein sequence ID" value="UVI30696.1"/>
    <property type="molecule type" value="Genomic_DNA"/>
</dbReference>